<dbReference type="EMBL" id="JAYERP010000001">
    <property type="protein sequence ID" value="MEA3569041.1"/>
    <property type="molecule type" value="Genomic_DNA"/>
</dbReference>
<dbReference type="Proteomes" id="UP001292216">
    <property type="component" value="Unassembled WGS sequence"/>
</dbReference>
<name>A0ABU5PGK2_9BACL</name>
<dbReference type="RefSeq" id="WP_009222832.1">
    <property type="nucleotide sequence ID" value="NZ_CBCSKM010000006.1"/>
</dbReference>
<organism evidence="1 2">
    <name type="scientific">Paenibacillus phoenicis</name>
    <dbReference type="NCBI Taxonomy" id="554117"/>
    <lineage>
        <taxon>Bacteria</taxon>
        <taxon>Bacillati</taxon>
        <taxon>Bacillota</taxon>
        <taxon>Bacilli</taxon>
        <taxon>Bacillales</taxon>
        <taxon>Paenibacillaceae</taxon>
        <taxon>Paenibacillus</taxon>
    </lineage>
</organism>
<dbReference type="InterPro" id="IPR029044">
    <property type="entry name" value="Nucleotide-diphossugar_trans"/>
</dbReference>
<reference evidence="1 2" key="1">
    <citation type="submission" date="2023-12" db="EMBL/GenBank/DDBJ databases">
        <title>Whole genome sequencing of Paenibacillus phoenicis isolated from the Phoenix Mars Lander spacecraft assembly facility.</title>
        <authorList>
            <person name="Garcia A."/>
            <person name="Venkateswaran K."/>
        </authorList>
    </citation>
    <scope>NUCLEOTIDE SEQUENCE [LARGE SCALE GENOMIC DNA]</scope>
    <source>
        <strain evidence="1 2">3PO2SA</strain>
    </source>
</reference>
<dbReference type="SUPFAM" id="SSF53448">
    <property type="entry name" value="Nucleotide-diphospho-sugar transferases"/>
    <property type="match status" value="1"/>
</dbReference>
<keyword evidence="2" id="KW-1185">Reference proteome</keyword>
<evidence type="ECO:0000313" key="1">
    <source>
        <dbReference type="EMBL" id="MEA3569041.1"/>
    </source>
</evidence>
<comment type="caution">
    <text evidence="1">The sequence shown here is derived from an EMBL/GenBank/DDBJ whole genome shotgun (WGS) entry which is preliminary data.</text>
</comment>
<dbReference type="Pfam" id="PF11316">
    <property type="entry name" value="Rhamno_transf"/>
    <property type="match status" value="1"/>
</dbReference>
<protein>
    <submittedName>
        <fullName evidence="1">Glycosyltransferase</fullName>
    </submittedName>
</protein>
<evidence type="ECO:0000313" key="2">
    <source>
        <dbReference type="Proteomes" id="UP001292216"/>
    </source>
</evidence>
<dbReference type="InterPro" id="IPR021466">
    <property type="entry name" value="Put_rhamnosyl_transferase"/>
</dbReference>
<gene>
    <name evidence="1" type="ORF">U9M73_03405</name>
</gene>
<sequence length="260" mass="30700">MPENGGKQKKLIIEIHFNDWGGTPERTTRNWIEKRLALFMTYTRKSLQLQTSQDFSCYVIYDPASERIIREILDRYVPLPRNIQFVTPRGYYAHVSEDIAGYDCYYRVYLSSDDMYHKDFIRRLHAYTPKKNTAALVPQYGYIYDSVQHRLGKFFFWLPSYGATIHDVGKFLQGQRPNFSWRDALKVPHEFIHVKEPIWINHIHALNTGMSFERVKTWKTPGIKDAMTIEPWSDSQRAKTFFGPEIVSPSEIKRVLSNFF</sequence>
<proteinExistence type="predicted"/>
<accession>A0ABU5PGK2</accession>